<feature type="domain" description="Carrier" evidence="1">
    <location>
        <begin position="7"/>
        <end position="83"/>
    </location>
</feature>
<evidence type="ECO:0000313" key="3">
    <source>
        <dbReference type="Proteomes" id="UP001276840"/>
    </source>
</evidence>
<accession>A0ABU4ZLJ5</accession>
<dbReference type="PROSITE" id="PS50075">
    <property type="entry name" value="CARRIER"/>
    <property type="match status" value="1"/>
</dbReference>
<dbReference type="InterPro" id="IPR009081">
    <property type="entry name" value="PP-bd_ACP"/>
</dbReference>
<organism evidence="2 3">
    <name type="scientific">Mesorhizobium montanum</name>
    <dbReference type="NCBI Taxonomy" id="3072323"/>
    <lineage>
        <taxon>Bacteria</taxon>
        <taxon>Pseudomonadati</taxon>
        <taxon>Pseudomonadota</taxon>
        <taxon>Alphaproteobacteria</taxon>
        <taxon>Hyphomicrobiales</taxon>
        <taxon>Phyllobacteriaceae</taxon>
        <taxon>Mesorhizobium</taxon>
    </lineage>
</organism>
<reference evidence="2 3" key="1">
    <citation type="submission" date="2023-08" db="EMBL/GenBank/DDBJ databases">
        <title>Implementing the SeqCode for naming new Mesorhizobium species isolated from Vachellia karroo root nodules.</title>
        <authorList>
            <person name="Van Lill M."/>
        </authorList>
    </citation>
    <scope>NUCLEOTIDE SEQUENCE [LARGE SCALE GENOMIC DNA]</scope>
    <source>
        <strain evidence="2 3">MSK 1335</strain>
    </source>
</reference>
<gene>
    <name evidence="2" type="ORF">RFM68_15455</name>
</gene>
<dbReference type="Proteomes" id="UP001276840">
    <property type="component" value="Unassembled WGS sequence"/>
</dbReference>
<dbReference type="SUPFAM" id="SSF47336">
    <property type="entry name" value="ACP-like"/>
    <property type="match status" value="1"/>
</dbReference>
<sequence>MSDYSILDITTPVAGYIRRIGELDDDVVVAGGSNIAEDLGIDSLARIDLVVLIEKHFDVVFDEAEMVEVTTVQELFDVIQRALAGR</sequence>
<evidence type="ECO:0000313" key="2">
    <source>
        <dbReference type="EMBL" id="MDX8525907.1"/>
    </source>
</evidence>
<proteinExistence type="predicted"/>
<name>A0ABU4ZLJ5_9HYPH</name>
<evidence type="ECO:0000259" key="1">
    <source>
        <dbReference type="PROSITE" id="PS50075"/>
    </source>
</evidence>
<dbReference type="Pfam" id="PF00550">
    <property type="entry name" value="PP-binding"/>
    <property type="match status" value="1"/>
</dbReference>
<dbReference type="InterPro" id="IPR036736">
    <property type="entry name" value="ACP-like_sf"/>
</dbReference>
<protein>
    <submittedName>
        <fullName evidence="2">Phosphopantetheine-binding protein</fullName>
    </submittedName>
</protein>
<keyword evidence="3" id="KW-1185">Reference proteome</keyword>
<dbReference type="RefSeq" id="WP_320233845.1">
    <property type="nucleotide sequence ID" value="NZ_JAVIJF010000010.1"/>
</dbReference>
<comment type="caution">
    <text evidence="2">The sequence shown here is derived from an EMBL/GenBank/DDBJ whole genome shotgun (WGS) entry which is preliminary data.</text>
</comment>
<dbReference type="EMBL" id="JAVIJF010000010">
    <property type="protein sequence ID" value="MDX8525907.1"/>
    <property type="molecule type" value="Genomic_DNA"/>
</dbReference>
<dbReference type="Gene3D" id="1.10.1200.10">
    <property type="entry name" value="ACP-like"/>
    <property type="match status" value="1"/>
</dbReference>